<evidence type="ECO:0000256" key="3">
    <source>
        <dbReference type="SAM" id="MobiDB-lite"/>
    </source>
</evidence>
<dbReference type="Proteomes" id="UP000075901">
    <property type="component" value="Unassembled WGS sequence"/>
</dbReference>
<dbReference type="InterPro" id="IPR050185">
    <property type="entry name" value="Ub_carboxyl-term_hydrolase"/>
</dbReference>
<dbReference type="InterPro" id="IPR038765">
    <property type="entry name" value="Papain-like_cys_pep_sf"/>
</dbReference>
<feature type="domain" description="Peptidase C19 ubiquitin carboxyl-terminal hydrolase" evidence="4">
    <location>
        <begin position="142"/>
        <end position="207"/>
    </location>
</feature>
<dbReference type="AlphaFoldDB" id="A0A182SEL0"/>
<accession>A0A182SEL0</accession>
<dbReference type="Pfam" id="PF00443">
    <property type="entry name" value="UCH"/>
    <property type="match status" value="1"/>
</dbReference>
<dbReference type="GO" id="GO:0004843">
    <property type="term" value="F:cysteine-type deubiquitinase activity"/>
    <property type="evidence" value="ECO:0007669"/>
    <property type="project" value="UniProtKB-EC"/>
</dbReference>
<dbReference type="SUPFAM" id="SSF54001">
    <property type="entry name" value="Cysteine proteinases"/>
    <property type="match status" value="1"/>
</dbReference>
<evidence type="ECO:0000256" key="2">
    <source>
        <dbReference type="ARBA" id="ARBA00012759"/>
    </source>
</evidence>
<reference evidence="5" key="2">
    <citation type="submission" date="2020-05" db="UniProtKB">
        <authorList>
            <consortium name="EnsemblMetazoa"/>
        </authorList>
    </citation>
    <scope>IDENTIFICATION</scope>
    <source>
        <strain evidence="5">maculatus3</strain>
    </source>
</reference>
<dbReference type="Gene3D" id="3.90.70.10">
    <property type="entry name" value="Cysteine proteinases"/>
    <property type="match status" value="1"/>
</dbReference>
<feature type="region of interest" description="Disordered" evidence="3">
    <location>
        <begin position="1"/>
        <end position="79"/>
    </location>
</feature>
<dbReference type="VEuPathDB" id="VectorBase:AMAM005205"/>
<reference evidence="6" key="1">
    <citation type="submission" date="2013-09" db="EMBL/GenBank/DDBJ databases">
        <title>The Genome Sequence of Anopheles maculatus species B.</title>
        <authorList>
            <consortium name="The Broad Institute Genomics Platform"/>
            <person name="Neafsey D.E."/>
            <person name="Besansky N."/>
            <person name="Howell P."/>
            <person name="Walton C."/>
            <person name="Young S.K."/>
            <person name="Zeng Q."/>
            <person name="Gargeya S."/>
            <person name="Fitzgerald M."/>
            <person name="Haas B."/>
            <person name="Abouelleil A."/>
            <person name="Allen A.W."/>
            <person name="Alvarado L."/>
            <person name="Arachchi H.M."/>
            <person name="Berlin A.M."/>
            <person name="Chapman S.B."/>
            <person name="Gainer-Dewar J."/>
            <person name="Goldberg J."/>
            <person name="Griggs A."/>
            <person name="Gujja S."/>
            <person name="Hansen M."/>
            <person name="Howarth C."/>
            <person name="Imamovic A."/>
            <person name="Ireland A."/>
            <person name="Larimer J."/>
            <person name="McCowan C."/>
            <person name="Murphy C."/>
            <person name="Pearson M."/>
            <person name="Poon T.W."/>
            <person name="Priest M."/>
            <person name="Roberts A."/>
            <person name="Saif S."/>
            <person name="Shea T."/>
            <person name="Sisk P."/>
            <person name="Sykes S."/>
            <person name="Wortman J."/>
            <person name="Nusbaum C."/>
            <person name="Birren B."/>
        </authorList>
    </citation>
    <scope>NUCLEOTIDE SEQUENCE [LARGE SCALE GENOMIC DNA]</scope>
    <source>
        <strain evidence="6">maculatus3</strain>
    </source>
</reference>
<dbReference type="InterPro" id="IPR001394">
    <property type="entry name" value="Peptidase_C19_UCH"/>
</dbReference>
<sequence>MNSDDSLGYDFPFTLRAVGSGGRNSSTPNLSSREQTPTLRRKGYAASSSGSSSLDGTTNHQPQPASMGGPVPTTSPVASLQSSINARSIQIAIDWDPTALHLRYQSTRERLWTVHESVSVCRKQQTEPVDLDHCLRAFTSEEKLEQWYHCSHCKQKKPATKKLQIWKLPPILIVHLKRFNYVNGKWVKSQKVVNFPYEDFDPTPYLASVPQETILRHRDLLEGISAGPRGDGRNRDCHEEFVEFDREMSMIDEASDEIS</sequence>
<feature type="compositionally biased region" description="Polar residues" evidence="3">
    <location>
        <begin position="54"/>
        <end position="64"/>
    </location>
</feature>
<name>A0A182SEL0_9DIPT</name>
<comment type="catalytic activity">
    <reaction evidence="1">
        <text>Thiol-dependent hydrolysis of ester, thioester, amide, peptide and isopeptide bonds formed by the C-terminal Gly of ubiquitin (a 76-residue protein attached to proteins as an intracellular targeting signal).</text>
        <dbReference type="EC" id="3.4.19.12"/>
    </reaction>
</comment>
<evidence type="ECO:0000259" key="4">
    <source>
        <dbReference type="Pfam" id="PF00443"/>
    </source>
</evidence>
<evidence type="ECO:0000313" key="5">
    <source>
        <dbReference type="EnsemblMetazoa" id="AMAM005205-PA"/>
    </source>
</evidence>
<dbReference type="GO" id="GO:0005794">
    <property type="term" value="C:Golgi apparatus"/>
    <property type="evidence" value="ECO:0007669"/>
    <property type="project" value="TreeGrafter"/>
</dbReference>
<feature type="compositionally biased region" description="Polar residues" evidence="3">
    <location>
        <begin position="23"/>
        <end position="38"/>
    </location>
</feature>
<proteinExistence type="predicted"/>
<organism evidence="5 6">
    <name type="scientific">Anopheles maculatus</name>
    <dbReference type="NCBI Taxonomy" id="74869"/>
    <lineage>
        <taxon>Eukaryota</taxon>
        <taxon>Metazoa</taxon>
        <taxon>Ecdysozoa</taxon>
        <taxon>Arthropoda</taxon>
        <taxon>Hexapoda</taxon>
        <taxon>Insecta</taxon>
        <taxon>Pterygota</taxon>
        <taxon>Neoptera</taxon>
        <taxon>Endopterygota</taxon>
        <taxon>Diptera</taxon>
        <taxon>Nematocera</taxon>
        <taxon>Culicoidea</taxon>
        <taxon>Culicidae</taxon>
        <taxon>Anophelinae</taxon>
        <taxon>Anopheles</taxon>
        <taxon>Anopheles maculatus group</taxon>
    </lineage>
</organism>
<evidence type="ECO:0000313" key="6">
    <source>
        <dbReference type="Proteomes" id="UP000075901"/>
    </source>
</evidence>
<evidence type="ECO:0000256" key="1">
    <source>
        <dbReference type="ARBA" id="ARBA00000707"/>
    </source>
</evidence>
<dbReference type="PANTHER" id="PTHR21646:SF76">
    <property type="entry name" value="UBIQUITIN CARBOXYL-TERMINAL HYDROLASE 32"/>
    <property type="match status" value="1"/>
</dbReference>
<dbReference type="PANTHER" id="PTHR21646">
    <property type="entry name" value="UBIQUITIN CARBOXYL-TERMINAL HYDROLASE"/>
    <property type="match status" value="1"/>
</dbReference>
<keyword evidence="6" id="KW-1185">Reference proteome</keyword>
<dbReference type="GO" id="GO:0016579">
    <property type="term" value="P:protein deubiquitination"/>
    <property type="evidence" value="ECO:0007669"/>
    <property type="project" value="InterPro"/>
</dbReference>
<dbReference type="EnsemblMetazoa" id="AMAM005205-RA">
    <property type="protein sequence ID" value="AMAM005205-PA"/>
    <property type="gene ID" value="AMAM005205"/>
</dbReference>
<dbReference type="EC" id="3.4.19.12" evidence="2"/>
<protein>
    <recommendedName>
        <fullName evidence="2">ubiquitinyl hydrolase 1</fullName>
        <ecNumber evidence="2">3.4.19.12</ecNumber>
    </recommendedName>
</protein>